<dbReference type="Proteomes" id="UP000653411">
    <property type="component" value="Unassembled WGS sequence"/>
</dbReference>
<comment type="caution">
    <text evidence="5">The sequence shown here is derived from an EMBL/GenBank/DDBJ whole genome shotgun (WGS) entry which is preliminary data.</text>
</comment>
<dbReference type="PANTHER" id="PTHR43464">
    <property type="entry name" value="METHYLTRANSFERASE"/>
    <property type="match status" value="1"/>
</dbReference>
<keyword evidence="2 5" id="KW-0808">Transferase</keyword>
<keyword evidence="1" id="KW-0489">Methyltransferase</keyword>
<dbReference type="CDD" id="cd02440">
    <property type="entry name" value="AdoMet_MTases"/>
    <property type="match status" value="1"/>
</dbReference>
<reference evidence="5" key="2">
    <citation type="submission" date="2020-09" db="EMBL/GenBank/DDBJ databases">
        <authorList>
            <person name="Sun Q."/>
            <person name="Zhou Y."/>
        </authorList>
    </citation>
    <scope>NUCLEOTIDE SEQUENCE</scope>
    <source>
        <strain evidence="5">CGMCC 4.7110</strain>
    </source>
</reference>
<evidence type="ECO:0000313" key="5">
    <source>
        <dbReference type="EMBL" id="GGN18979.1"/>
    </source>
</evidence>
<evidence type="ECO:0000256" key="3">
    <source>
        <dbReference type="ARBA" id="ARBA00022691"/>
    </source>
</evidence>
<dbReference type="EMBL" id="BMML01000011">
    <property type="protein sequence ID" value="GGN18979.1"/>
    <property type="molecule type" value="Genomic_DNA"/>
</dbReference>
<accession>A0A918CSM6</accession>
<dbReference type="Pfam" id="PF13649">
    <property type="entry name" value="Methyltransf_25"/>
    <property type="match status" value="1"/>
</dbReference>
<feature type="domain" description="Methyltransferase" evidence="4">
    <location>
        <begin position="42"/>
        <end position="136"/>
    </location>
</feature>
<dbReference type="GO" id="GO:0008168">
    <property type="term" value="F:methyltransferase activity"/>
    <property type="evidence" value="ECO:0007669"/>
    <property type="project" value="UniProtKB-KW"/>
</dbReference>
<reference evidence="5" key="1">
    <citation type="journal article" date="2014" name="Int. J. Syst. Evol. Microbiol.">
        <title>Complete genome sequence of Corynebacterium casei LMG S-19264T (=DSM 44701T), isolated from a smear-ripened cheese.</title>
        <authorList>
            <consortium name="US DOE Joint Genome Institute (JGI-PGF)"/>
            <person name="Walter F."/>
            <person name="Albersmeier A."/>
            <person name="Kalinowski J."/>
            <person name="Ruckert C."/>
        </authorList>
    </citation>
    <scope>NUCLEOTIDE SEQUENCE</scope>
    <source>
        <strain evidence="5">CGMCC 4.7110</strain>
    </source>
</reference>
<dbReference type="SUPFAM" id="SSF53335">
    <property type="entry name" value="S-adenosyl-L-methionine-dependent methyltransferases"/>
    <property type="match status" value="1"/>
</dbReference>
<evidence type="ECO:0000256" key="2">
    <source>
        <dbReference type="ARBA" id="ARBA00022679"/>
    </source>
</evidence>
<keyword evidence="6" id="KW-1185">Reference proteome</keyword>
<dbReference type="GO" id="GO:0032259">
    <property type="term" value="P:methylation"/>
    <property type="evidence" value="ECO:0007669"/>
    <property type="project" value="UniProtKB-KW"/>
</dbReference>
<protein>
    <submittedName>
        <fullName evidence="5">Transferase</fullName>
    </submittedName>
</protein>
<dbReference type="InterPro" id="IPR029063">
    <property type="entry name" value="SAM-dependent_MTases_sf"/>
</dbReference>
<dbReference type="Gene3D" id="3.40.50.150">
    <property type="entry name" value="Vaccinia Virus protein VP39"/>
    <property type="match status" value="1"/>
</dbReference>
<organism evidence="5 6">
    <name type="scientific">Streptomyces fuscichromogenes</name>
    <dbReference type="NCBI Taxonomy" id="1324013"/>
    <lineage>
        <taxon>Bacteria</taxon>
        <taxon>Bacillati</taxon>
        <taxon>Actinomycetota</taxon>
        <taxon>Actinomycetes</taxon>
        <taxon>Kitasatosporales</taxon>
        <taxon>Streptomycetaceae</taxon>
        <taxon>Streptomyces</taxon>
    </lineage>
</organism>
<dbReference type="AlphaFoldDB" id="A0A918CSM6"/>
<proteinExistence type="predicted"/>
<evidence type="ECO:0000256" key="1">
    <source>
        <dbReference type="ARBA" id="ARBA00022603"/>
    </source>
</evidence>
<evidence type="ECO:0000313" key="6">
    <source>
        <dbReference type="Proteomes" id="UP000653411"/>
    </source>
</evidence>
<name>A0A918CSM6_9ACTN</name>
<sequence>MVTRSADWDSIYQASEQAPWEAGRPQEAFVRLAESGLLSGRVLDAGCGTGDHTLLAALHGAEATGIDCSATAVGRARRKADERGLKVRLEVGDVLDLGSLGTTFDTVVDVGMFHVLDDEERRRYVDSLTSVTEPGGTCHLMCFSDRQPGALGPRRIAQAELRRAFDAGWEVAGIVPETFAIAPRFGTQAHAWLATIRRAAL</sequence>
<dbReference type="InterPro" id="IPR041698">
    <property type="entry name" value="Methyltransf_25"/>
</dbReference>
<evidence type="ECO:0000259" key="4">
    <source>
        <dbReference type="Pfam" id="PF13649"/>
    </source>
</evidence>
<gene>
    <name evidence="5" type="ORF">GCM10011578_048560</name>
</gene>
<dbReference type="PANTHER" id="PTHR43464:SF19">
    <property type="entry name" value="UBIQUINONE BIOSYNTHESIS O-METHYLTRANSFERASE, MITOCHONDRIAL"/>
    <property type="match status" value="1"/>
</dbReference>
<keyword evidence="3" id="KW-0949">S-adenosyl-L-methionine</keyword>